<keyword evidence="1" id="KW-0732">Signal</keyword>
<sequence length="725" mass="77989">MKNTLLFLVGLFAFQGFSQNQWNRLTGFDTTNAVVWMDASNDAAYAITADRWIYKLDNGSNEWLPFTDVPVFYGVGSIKASKVSNRVFCLTQSSGIAFTDNMGASWQSNNLTSGGGNSGFGALILAYGLNGTTVLVSTIGPVSGEIQNNLWLSTNNGNTFSTLPTLNFYPTGFHFFGANHVLSNTANGIFRTSNLNSWTQIAFAGLEVTDLEVDGSVVFASVKELNGQGQVYKSLDGGQNWTLLSGLPANNGVSKLAYDAQNGRLFATTTAGVFTYSNSWTQVSANTKSHEIIVTGDQSALFSGIRVNGVHKISASTLSVNQVNNGLSLLPDLMCVSSDGQLYSASVTTSFLSKLKLDDLSWSSQTLFEELESTRVISMARTNDGQCLVGGMHFIAKTANQGDLDVIASDATAPLAPVYDILFPQKMFAGNDGSISMIQHSIQTDVDHSPDFGQTWNDLYQPTGNPGLMSIETVRSGMNVDYILGKSNMTAQNVVLASNNSGASWTTLSNPSGLVSAIFIDKTDVLYAVSGNSIYRLNGQNWVSVGINLGTEPNRVVEVAFDSANRMYVLVRATMTGFAQEGLYVANVSQSGFQHFPFSVDGGQTVRLKNIGFDHNDIPMATSVLANRDFDVEGIYYFSDAPYLGTPSVVSSEFVLYPNPASGNVNLSVGEKTIDDVELFTSNGSRLSPKLNGTTLDVSALSNGLYLIRIESEGKFQTSKLLVKH</sequence>
<dbReference type="RefSeq" id="WP_176007070.1">
    <property type="nucleotide sequence ID" value="NZ_JABWMI010000018.1"/>
</dbReference>
<proteinExistence type="predicted"/>
<comment type="caution">
    <text evidence="3">The sequence shown here is derived from an EMBL/GenBank/DDBJ whole genome shotgun (WGS) entry which is preliminary data.</text>
</comment>
<dbReference type="NCBIfam" id="TIGR04183">
    <property type="entry name" value="Por_Secre_tail"/>
    <property type="match status" value="1"/>
</dbReference>
<dbReference type="SUPFAM" id="SSF50939">
    <property type="entry name" value="Sialidases"/>
    <property type="match status" value="1"/>
</dbReference>
<dbReference type="Proteomes" id="UP000535020">
    <property type="component" value="Unassembled WGS sequence"/>
</dbReference>
<dbReference type="InterPro" id="IPR026444">
    <property type="entry name" value="Secre_tail"/>
</dbReference>
<evidence type="ECO:0000259" key="2">
    <source>
        <dbReference type="Pfam" id="PF18962"/>
    </source>
</evidence>
<dbReference type="Pfam" id="PF18962">
    <property type="entry name" value="Por_Secre_tail"/>
    <property type="match status" value="1"/>
</dbReference>
<dbReference type="InterPro" id="IPR015943">
    <property type="entry name" value="WD40/YVTN_repeat-like_dom_sf"/>
</dbReference>
<dbReference type="AlphaFoldDB" id="A0A7Y8Y4L4"/>
<feature type="domain" description="Secretion system C-terminal sorting" evidence="2">
    <location>
        <begin position="656"/>
        <end position="723"/>
    </location>
</feature>
<accession>A0A7Y8Y4L4</accession>
<dbReference type="SUPFAM" id="SSF63829">
    <property type="entry name" value="Calcium-dependent phosphotriesterase"/>
    <property type="match status" value="1"/>
</dbReference>
<reference evidence="3 4" key="1">
    <citation type="submission" date="2020-07" db="EMBL/GenBank/DDBJ databases">
        <authorList>
            <person name="Sun Q."/>
        </authorList>
    </citation>
    <scope>NUCLEOTIDE SEQUENCE [LARGE SCALE GENOMIC DNA]</scope>
    <source>
        <strain evidence="3 4">MAH-1</strain>
    </source>
</reference>
<dbReference type="SUPFAM" id="SSF110296">
    <property type="entry name" value="Oligoxyloglucan reducing end-specific cellobiohydrolase"/>
    <property type="match status" value="1"/>
</dbReference>
<keyword evidence="4" id="KW-1185">Reference proteome</keyword>
<dbReference type="EMBL" id="JACBJI010000007">
    <property type="protein sequence ID" value="NYA72265.1"/>
    <property type="molecule type" value="Genomic_DNA"/>
</dbReference>
<evidence type="ECO:0000256" key="1">
    <source>
        <dbReference type="ARBA" id="ARBA00022729"/>
    </source>
</evidence>
<name>A0A7Y8Y4L4_9FLAO</name>
<evidence type="ECO:0000313" key="3">
    <source>
        <dbReference type="EMBL" id="NYA72265.1"/>
    </source>
</evidence>
<protein>
    <submittedName>
        <fullName evidence="3">T9SS type A sorting domain-containing protein</fullName>
    </submittedName>
</protein>
<dbReference type="Gene3D" id="2.130.10.10">
    <property type="entry name" value="YVTN repeat-like/Quinoprotein amine dehydrogenase"/>
    <property type="match status" value="2"/>
</dbReference>
<dbReference type="InterPro" id="IPR036278">
    <property type="entry name" value="Sialidase_sf"/>
</dbReference>
<organism evidence="3 4">
    <name type="scientific">Flavobacterium agri</name>
    <dbReference type="NCBI Taxonomy" id="2743471"/>
    <lineage>
        <taxon>Bacteria</taxon>
        <taxon>Pseudomonadati</taxon>
        <taxon>Bacteroidota</taxon>
        <taxon>Flavobacteriia</taxon>
        <taxon>Flavobacteriales</taxon>
        <taxon>Flavobacteriaceae</taxon>
        <taxon>Flavobacterium</taxon>
    </lineage>
</organism>
<gene>
    <name evidence="3" type="ORF">HZF10_15150</name>
</gene>
<evidence type="ECO:0000313" key="4">
    <source>
        <dbReference type="Proteomes" id="UP000535020"/>
    </source>
</evidence>